<organism evidence="6">
    <name type="scientific">Haptolina brevifila</name>
    <dbReference type="NCBI Taxonomy" id="156173"/>
    <lineage>
        <taxon>Eukaryota</taxon>
        <taxon>Haptista</taxon>
        <taxon>Haptophyta</taxon>
        <taxon>Prymnesiophyceae</taxon>
        <taxon>Prymnesiales</taxon>
        <taxon>Prymnesiaceae</taxon>
        <taxon>Haptolina</taxon>
    </lineage>
</organism>
<evidence type="ECO:0000313" key="6">
    <source>
        <dbReference type="EMBL" id="CAD9410454.1"/>
    </source>
</evidence>
<accession>A0A6U7CM63</accession>
<dbReference type="Pfam" id="PF01761">
    <property type="entry name" value="DHQ_synthase"/>
    <property type="match status" value="1"/>
</dbReference>
<dbReference type="EMBL" id="HBGU01009190">
    <property type="protein sequence ID" value="CAD9410454.1"/>
    <property type="molecule type" value="Transcribed_RNA"/>
</dbReference>
<keyword evidence="1" id="KW-0479">Metal-binding</keyword>
<keyword evidence="2" id="KW-0520">NAD</keyword>
<dbReference type="GO" id="GO:0003856">
    <property type="term" value="F:3-dehydroquinate synthase activity"/>
    <property type="evidence" value="ECO:0007669"/>
    <property type="project" value="TreeGrafter"/>
</dbReference>
<dbReference type="AlphaFoldDB" id="A0A6U7CM63"/>
<dbReference type="GO" id="GO:0046872">
    <property type="term" value="F:metal ion binding"/>
    <property type="evidence" value="ECO:0007669"/>
    <property type="project" value="UniProtKB-KW"/>
</dbReference>
<feature type="domain" description="3-dehydroquinate synthase N-terminal" evidence="4">
    <location>
        <begin position="67"/>
        <end position="179"/>
    </location>
</feature>
<gene>
    <name evidence="5" type="ORF">CBRE1094_LOCUS5063</name>
    <name evidence="6" type="ORF">CBRE1094_LOCUS5064</name>
</gene>
<evidence type="ECO:0000259" key="4">
    <source>
        <dbReference type="Pfam" id="PF01761"/>
    </source>
</evidence>
<dbReference type="InterPro" id="IPR030960">
    <property type="entry name" value="DHQS/DOIS_N"/>
</dbReference>
<dbReference type="PANTHER" id="PTHR43622:SF1">
    <property type="entry name" value="3-DEHYDROQUINATE SYNTHASE"/>
    <property type="match status" value="1"/>
</dbReference>
<dbReference type="Gene3D" id="1.20.1090.10">
    <property type="entry name" value="Dehydroquinate synthase-like - alpha domain"/>
    <property type="match status" value="1"/>
</dbReference>
<sequence>MMTYAGKYDAGINELAASIVDYYKARNHAAVFPVISCGQTVDGLGYGADLLEALAQHGCEGFYFTHRSGEVHKRYSEYAPPVLLEQIATAKRAGKTVVVIAVGGGCNGNATGVVAAMTNSHFIEVPTTPLHFNDATTSAKKAFSLVVDGKILSKNLLGTFYLPRLVFCINETFCTCNSASIHSAVGESTKTMNMIGIAPSTPGQRDYENILGAHEFASDTTAILSQVCGFERLVEFISDAQTRDAKRTALEAGAAVGRRRAELFAAVASGAPAAAVERLRVALEAARAEQRGQVEAVRGRYYSLPVASRAAISDFFTVINAEIVKAKAMFLAYEDPFEKYRALLFEYAHTLGHGVEAWLAGVHERAAKLGLDTEDAVRNHGQCVGMAVVWAGEMSRRLGALTGDGYNCHQAMVYLFNSFGGFSFGPVRALADALGITKAEFVHEVLEVVRLDNKRGYVECADCTKSVDQLVTRRPGQMLRSDDSNAEVRYLVTVDEAWQQSVLERAFDMEFDNVAHLEPSSGTITFAPLATRPRPPADSAAVADALRRRISALYADDECLASAPSEAPTASALESDTSMGDAQPESVKLLDNYKENHLEDGTRASLLSEGARGQKPEHNLVRRACPEGLTGDTLGMKKQRASLVQADIKKMPDFSDTLPANYREGYRAWRKGRAHGAKGEIDRPSSPAHRLPEMLI</sequence>
<evidence type="ECO:0000256" key="2">
    <source>
        <dbReference type="ARBA" id="ARBA00023027"/>
    </source>
</evidence>
<name>A0A6U7CM63_9EUKA</name>
<evidence type="ECO:0000256" key="3">
    <source>
        <dbReference type="SAM" id="MobiDB-lite"/>
    </source>
</evidence>
<protein>
    <recommendedName>
        <fullName evidence="4">3-dehydroquinate synthase N-terminal domain-containing protein</fullName>
    </recommendedName>
</protein>
<reference evidence="6" key="1">
    <citation type="submission" date="2021-01" db="EMBL/GenBank/DDBJ databases">
        <authorList>
            <person name="Corre E."/>
            <person name="Pelletier E."/>
            <person name="Niang G."/>
            <person name="Scheremetjew M."/>
            <person name="Finn R."/>
            <person name="Kale V."/>
            <person name="Holt S."/>
            <person name="Cochrane G."/>
            <person name="Meng A."/>
            <person name="Brown T."/>
            <person name="Cohen L."/>
        </authorList>
    </citation>
    <scope>NUCLEOTIDE SEQUENCE</scope>
    <source>
        <strain evidence="6">UTEX LB 985</strain>
    </source>
</reference>
<proteinExistence type="predicted"/>
<dbReference type="EMBL" id="HBGU01009189">
    <property type="protein sequence ID" value="CAD9410451.1"/>
    <property type="molecule type" value="Transcribed_RNA"/>
</dbReference>
<dbReference type="Gene3D" id="3.40.50.1970">
    <property type="match status" value="1"/>
</dbReference>
<evidence type="ECO:0000313" key="5">
    <source>
        <dbReference type="EMBL" id="CAD9410451.1"/>
    </source>
</evidence>
<dbReference type="InterPro" id="IPR050071">
    <property type="entry name" value="Dehydroquinate_synthase"/>
</dbReference>
<dbReference type="PANTHER" id="PTHR43622">
    <property type="entry name" value="3-DEHYDROQUINATE SYNTHASE"/>
    <property type="match status" value="1"/>
</dbReference>
<feature type="region of interest" description="Disordered" evidence="3">
    <location>
        <begin position="674"/>
        <end position="696"/>
    </location>
</feature>
<dbReference type="SUPFAM" id="SSF56796">
    <property type="entry name" value="Dehydroquinate synthase-like"/>
    <property type="match status" value="1"/>
</dbReference>
<evidence type="ECO:0000256" key="1">
    <source>
        <dbReference type="ARBA" id="ARBA00022723"/>
    </source>
</evidence>